<dbReference type="PROSITE" id="PS50245">
    <property type="entry name" value="CAP_GLY_2"/>
    <property type="match status" value="1"/>
</dbReference>
<reference evidence="5" key="1">
    <citation type="journal article" date="2013" name="Genome Announc.">
        <title>Draft genome sequence of Pseudozyma brasiliensis sp. nov. strain GHG001, a high producer of endo-1,4-xylanase isolated from an insect pest of sugarcane.</title>
        <authorList>
            <person name="Oliveira J.V.D.C."/>
            <person name="dos Santos R.A.C."/>
            <person name="Borges T.A."/>
            <person name="Riano-Pachon D.M."/>
            <person name="Goldman G.H."/>
        </authorList>
    </citation>
    <scope>NUCLEOTIDE SEQUENCE [LARGE SCALE GENOMIC DNA]</scope>
    <source>
        <strain evidence="5">GHG001</strain>
    </source>
</reference>
<dbReference type="InterPro" id="IPR000210">
    <property type="entry name" value="BTB/POZ_dom"/>
</dbReference>
<feature type="region of interest" description="Disordered" evidence="1">
    <location>
        <begin position="754"/>
        <end position="780"/>
    </location>
</feature>
<gene>
    <name evidence="4" type="ORF">PSEUBRA_SCAF7g04554</name>
</gene>
<dbReference type="InterPro" id="IPR011333">
    <property type="entry name" value="SKP1/BTB/POZ_sf"/>
</dbReference>
<feature type="domain" description="CAP-Gly" evidence="3">
    <location>
        <begin position="681"/>
        <end position="730"/>
    </location>
</feature>
<dbReference type="PANTHER" id="PTHR22427">
    <property type="entry name" value="GH15728P"/>
    <property type="match status" value="1"/>
</dbReference>
<evidence type="ECO:0000313" key="5">
    <source>
        <dbReference type="Proteomes" id="UP000019377"/>
    </source>
</evidence>
<dbReference type="SUPFAM" id="SSF54695">
    <property type="entry name" value="POZ domain"/>
    <property type="match status" value="1"/>
</dbReference>
<keyword evidence="5" id="KW-1185">Reference proteome</keyword>
<dbReference type="PANTHER" id="PTHR22427:SF7">
    <property type="entry name" value="GH15728P"/>
    <property type="match status" value="1"/>
</dbReference>
<feature type="domain" description="BTB" evidence="2">
    <location>
        <begin position="100"/>
        <end position="171"/>
    </location>
</feature>
<dbReference type="STRING" id="1365824.V5GG94"/>
<evidence type="ECO:0000256" key="1">
    <source>
        <dbReference type="SAM" id="MobiDB-lite"/>
    </source>
</evidence>
<dbReference type="OrthoDB" id="2130750at2759"/>
<dbReference type="InterPro" id="IPR036859">
    <property type="entry name" value="CAP-Gly_dom_sf"/>
</dbReference>
<accession>V5GG94</accession>
<feature type="compositionally biased region" description="Basic and acidic residues" evidence="1">
    <location>
        <begin position="760"/>
        <end position="773"/>
    </location>
</feature>
<evidence type="ECO:0000259" key="2">
    <source>
        <dbReference type="PROSITE" id="PS50097"/>
    </source>
</evidence>
<dbReference type="AlphaFoldDB" id="V5GG94"/>
<evidence type="ECO:0000313" key="4">
    <source>
        <dbReference type="EMBL" id="EST05022.1"/>
    </source>
</evidence>
<protein>
    <recommendedName>
        <fullName evidence="6">BTB domain-containing protein</fullName>
    </recommendedName>
</protein>
<feature type="region of interest" description="Disordered" evidence="1">
    <location>
        <begin position="449"/>
        <end position="553"/>
    </location>
</feature>
<dbReference type="EMBL" id="KI545893">
    <property type="protein sequence ID" value="EST05022.1"/>
    <property type="molecule type" value="Genomic_DNA"/>
</dbReference>
<dbReference type="PROSITE" id="PS50097">
    <property type="entry name" value="BTB"/>
    <property type="match status" value="1"/>
</dbReference>
<feature type="compositionally biased region" description="Low complexity" evidence="1">
    <location>
        <begin position="507"/>
        <end position="520"/>
    </location>
</feature>
<dbReference type="eggNOG" id="ENOG502QWKJ">
    <property type="taxonomic scope" value="Eukaryota"/>
</dbReference>
<dbReference type="SUPFAM" id="SSF74924">
    <property type="entry name" value="Cap-Gly domain"/>
    <property type="match status" value="1"/>
</dbReference>
<dbReference type="OMA" id="WISAEDE"/>
<dbReference type="Pfam" id="PF00651">
    <property type="entry name" value="BTB"/>
    <property type="match status" value="1"/>
</dbReference>
<evidence type="ECO:0008006" key="6">
    <source>
        <dbReference type="Google" id="ProtNLM"/>
    </source>
</evidence>
<dbReference type="Gene3D" id="3.30.710.10">
    <property type="entry name" value="Potassium Channel Kv1.1, Chain A"/>
    <property type="match status" value="1"/>
</dbReference>
<feature type="compositionally biased region" description="Low complexity" evidence="1">
    <location>
        <begin position="527"/>
        <end position="550"/>
    </location>
</feature>
<proteinExistence type="predicted"/>
<sequence>MVDAFEFLFENRLASDSEVTAEQKLDKLRTDLTFMWRSKLYSDVKIVLAEDDDDDDSDDLVKAGLGNGRKGRDTLNKMMDIPDANMSVLSLAPTLDTERCDNSDNEDDDLTSFSTHRMILASRSQYFASMLLSPYADSRAPVLHLPSPPFTPASLHFTLGFLYTGTLFFSNRTFDLSTAFSLWRAGAYLQIETLQALVVALIDREFCHGFHCSPPCRKCAKRVPRTLSFATSPDVSERSLQEPAIAAVSGVHFGMYWAKEVGSLDSVLQDRIVDSITDCLRDEPTLVVSVLRQLSIVGQRIDTERSSRWVESLRVMAETVESRLMRILHSDLEKIVQSQAFSDLLDGVGSLGDVLEKFLVMLIDGLTEARAADIYQLLVGQVLLRDQGFEVGQSRQAVETARASILRYLKKRWINVRALAGFNKLEKWCLKELADELDVTTADLVLTEGPTNASKPAASSLDTKPTKPPVLGHKSSFLRATPGPGGTFSLSTTDSGYGLRPRTVSNASAPKKTAAATTASDSDRARSVTPTKPTARRTSSTSSSPKSSKTMSVAEAMPADALTNVQRARQASSSHGVRKSESVKTIVLHSPTRQTVDLVPSRTRETVTVDGGISLIVGIPCIVALNFKSPSAPGAGVGGRKSLPAPQQRKAGAATAARSASSTTGGAGATRKFRAQVRYLGLVAGHPGVWVGVTLHLPPHLVAAITPPPLKLRNGGFQGTQYYRLDEQAGREAVEAQERMDRRREVWERVSPNMPFPTPIERRSGEEKAKGKAEPGPGPVELFVRPSEIVWVVQ</sequence>
<dbReference type="HOGENOM" id="CLU_353775_0_0_1"/>
<dbReference type="InterPro" id="IPR000938">
    <property type="entry name" value="CAP-Gly_domain"/>
</dbReference>
<evidence type="ECO:0000259" key="3">
    <source>
        <dbReference type="PROSITE" id="PS50245"/>
    </source>
</evidence>
<feature type="region of interest" description="Disordered" evidence="1">
    <location>
        <begin position="633"/>
        <end position="669"/>
    </location>
</feature>
<dbReference type="SMART" id="SM00225">
    <property type="entry name" value="BTB"/>
    <property type="match status" value="1"/>
</dbReference>
<feature type="compositionally biased region" description="Low complexity" evidence="1">
    <location>
        <begin position="651"/>
        <end position="664"/>
    </location>
</feature>
<dbReference type="Proteomes" id="UP000019377">
    <property type="component" value="Unassembled WGS sequence"/>
</dbReference>
<name>V5GG94_KALBG</name>
<organism evidence="4 5">
    <name type="scientific">Kalmanozyma brasiliensis (strain GHG001)</name>
    <name type="common">Yeast</name>
    <name type="synonym">Pseudozyma brasiliensis</name>
    <dbReference type="NCBI Taxonomy" id="1365824"/>
    <lineage>
        <taxon>Eukaryota</taxon>
        <taxon>Fungi</taxon>
        <taxon>Dikarya</taxon>
        <taxon>Basidiomycota</taxon>
        <taxon>Ustilaginomycotina</taxon>
        <taxon>Ustilaginomycetes</taxon>
        <taxon>Ustilaginales</taxon>
        <taxon>Ustilaginaceae</taxon>
        <taxon>Kalmanozyma</taxon>
    </lineage>
</organism>